<dbReference type="InterPro" id="IPR029099">
    <property type="entry name" value="Pribosyltran_N"/>
</dbReference>
<dbReference type="Gene3D" id="3.40.50.2020">
    <property type="match status" value="2"/>
</dbReference>
<dbReference type="GO" id="GO:0005524">
    <property type="term" value="F:ATP binding"/>
    <property type="evidence" value="ECO:0007669"/>
    <property type="project" value="UniProtKB-KW"/>
</dbReference>
<dbReference type="InterPro" id="IPR029057">
    <property type="entry name" value="PRTase-like"/>
</dbReference>
<evidence type="ECO:0000256" key="4">
    <source>
        <dbReference type="ARBA" id="ARBA00013247"/>
    </source>
</evidence>
<dbReference type="KEGG" id="gtt:GUITHDRAFT_148758"/>
<evidence type="ECO:0000256" key="8">
    <source>
        <dbReference type="ARBA" id="ARBA00022741"/>
    </source>
</evidence>
<dbReference type="OMA" id="YFGWARQ"/>
<reference evidence="15 17" key="1">
    <citation type="journal article" date="2012" name="Nature">
        <title>Algal genomes reveal evolutionary mosaicism and the fate of nucleomorphs.</title>
        <authorList>
            <consortium name="DOE Joint Genome Institute"/>
            <person name="Curtis B.A."/>
            <person name="Tanifuji G."/>
            <person name="Burki F."/>
            <person name="Gruber A."/>
            <person name="Irimia M."/>
            <person name="Maruyama S."/>
            <person name="Arias M.C."/>
            <person name="Ball S.G."/>
            <person name="Gile G.H."/>
            <person name="Hirakawa Y."/>
            <person name="Hopkins J.F."/>
            <person name="Kuo A."/>
            <person name="Rensing S.A."/>
            <person name="Schmutz J."/>
            <person name="Symeonidi A."/>
            <person name="Elias M."/>
            <person name="Eveleigh R.J."/>
            <person name="Herman E.K."/>
            <person name="Klute M.J."/>
            <person name="Nakayama T."/>
            <person name="Obornik M."/>
            <person name="Reyes-Prieto A."/>
            <person name="Armbrust E.V."/>
            <person name="Aves S.J."/>
            <person name="Beiko R.G."/>
            <person name="Coutinho P."/>
            <person name="Dacks J.B."/>
            <person name="Durnford D.G."/>
            <person name="Fast N.M."/>
            <person name="Green B.R."/>
            <person name="Grisdale C.J."/>
            <person name="Hempel F."/>
            <person name="Henrissat B."/>
            <person name="Hoppner M.P."/>
            <person name="Ishida K."/>
            <person name="Kim E."/>
            <person name="Koreny L."/>
            <person name="Kroth P.G."/>
            <person name="Liu Y."/>
            <person name="Malik S.B."/>
            <person name="Maier U.G."/>
            <person name="McRose D."/>
            <person name="Mock T."/>
            <person name="Neilson J.A."/>
            <person name="Onodera N.T."/>
            <person name="Poole A.M."/>
            <person name="Pritham E.J."/>
            <person name="Richards T.A."/>
            <person name="Rocap G."/>
            <person name="Roy S.W."/>
            <person name="Sarai C."/>
            <person name="Schaack S."/>
            <person name="Shirato S."/>
            <person name="Slamovits C.H."/>
            <person name="Spencer D.F."/>
            <person name="Suzuki S."/>
            <person name="Worden A.Z."/>
            <person name="Zauner S."/>
            <person name="Barry K."/>
            <person name="Bell C."/>
            <person name="Bharti A.K."/>
            <person name="Crow J.A."/>
            <person name="Grimwood J."/>
            <person name="Kramer R."/>
            <person name="Lindquist E."/>
            <person name="Lucas S."/>
            <person name="Salamov A."/>
            <person name="McFadden G.I."/>
            <person name="Lane C.E."/>
            <person name="Keeling P.J."/>
            <person name="Gray M.W."/>
            <person name="Grigoriev I.V."/>
            <person name="Archibald J.M."/>
        </authorList>
    </citation>
    <scope>NUCLEOTIDE SEQUENCE</scope>
    <source>
        <strain evidence="15 17">CCMP2712</strain>
    </source>
</reference>
<evidence type="ECO:0000256" key="5">
    <source>
        <dbReference type="ARBA" id="ARBA00022679"/>
    </source>
</evidence>
<evidence type="ECO:0000313" key="16">
    <source>
        <dbReference type="EnsemblProtists" id="EKX32253"/>
    </source>
</evidence>
<keyword evidence="9" id="KW-0418">Kinase</keyword>
<evidence type="ECO:0000256" key="6">
    <source>
        <dbReference type="ARBA" id="ARBA00022723"/>
    </source>
</evidence>
<dbReference type="GO" id="GO:0002189">
    <property type="term" value="C:ribose phosphate diphosphokinase complex"/>
    <property type="evidence" value="ECO:0007669"/>
    <property type="project" value="TreeGrafter"/>
</dbReference>
<dbReference type="GO" id="GO:0005737">
    <property type="term" value="C:cytoplasm"/>
    <property type="evidence" value="ECO:0007669"/>
    <property type="project" value="TreeGrafter"/>
</dbReference>
<dbReference type="InterPro" id="IPR000836">
    <property type="entry name" value="PRTase_dom"/>
</dbReference>
<keyword evidence="17" id="KW-1185">Reference proteome</keyword>
<evidence type="ECO:0000256" key="1">
    <source>
        <dbReference type="ARBA" id="ARBA00001946"/>
    </source>
</evidence>
<evidence type="ECO:0000313" key="17">
    <source>
        <dbReference type="Proteomes" id="UP000011087"/>
    </source>
</evidence>
<name>L1I7P3_GUITC</name>
<feature type="compositionally biased region" description="Basic and acidic residues" evidence="13">
    <location>
        <begin position="193"/>
        <end position="207"/>
    </location>
</feature>
<dbReference type="EnsemblProtists" id="EKX32253">
    <property type="protein sequence ID" value="EKX32253"/>
    <property type="gene ID" value="GUITHDRAFT_148758"/>
</dbReference>
<protein>
    <recommendedName>
        <fullName evidence="4">ribose-phosphate diphosphokinase</fullName>
        <ecNumber evidence="4">2.7.6.1</ecNumber>
    </recommendedName>
</protein>
<dbReference type="EMBL" id="JH993202">
    <property type="protein sequence ID" value="EKX32253.1"/>
    <property type="molecule type" value="Genomic_DNA"/>
</dbReference>
<dbReference type="eggNOG" id="KOG1448">
    <property type="taxonomic scope" value="Eukaryota"/>
</dbReference>
<reference evidence="16" key="3">
    <citation type="submission" date="2016-03" db="UniProtKB">
        <authorList>
            <consortium name="EnsemblProtists"/>
        </authorList>
    </citation>
    <scope>IDENTIFICATION</scope>
</reference>
<dbReference type="CDD" id="cd06223">
    <property type="entry name" value="PRTases_typeI"/>
    <property type="match status" value="1"/>
</dbReference>
<feature type="region of interest" description="Disordered" evidence="13">
    <location>
        <begin position="193"/>
        <end position="226"/>
    </location>
</feature>
<evidence type="ECO:0000256" key="7">
    <source>
        <dbReference type="ARBA" id="ARBA00022727"/>
    </source>
</evidence>
<dbReference type="FunFam" id="3.40.50.2020:FF:000001">
    <property type="entry name" value="Ribose-phosphate pyrophosphokinase"/>
    <property type="match status" value="1"/>
</dbReference>
<keyword evidence="6" id="KW-0479">Metal-binding</keyword>
<dbReference type="InterPro" id="IPR005946">
    <property type="entry name" value="Rib-P_diPkinase"/>
</dbReference>
<dbReference type="NCBIfam" id="NF002320">
    <property type="entry name" value="PRK01259.1"/>
    <property type="match status" value="1"/>
</dbReference>
<comment type="cofactor">
    <cofactor evidence="1">
        <name>Mg(2+)</name>
        <dbReference type="ChEBI" id="CHEBI:18420"/>
    </cofactor>
</comment>
<dbReference type="Pfam" id="PF14572">
    <property type="entry name" value="Pribosyl_synth"/>
    <property type="match status" value="1"/>
</dbReference>
<evidence type="ECO:0000256" key="11">
    <source>
        <dbReference type="ARBA" id="ARBA00022842"/>
    </source>
</evidence>
<gene>
    <name evidence="15" type="ORF">GUITHDRAFT_148758</name>
</gene>
<keyword evidence="7" id="KW-0545">Nucleotide biosynthesis</keyword>
<keyword evidence="5" id="KW-0808">Transferase</keyword>
<comment type="catalytic activity">
    <reaction evidence="12">
        <text>D-ribose 5-phosphate + ATP = 5-phospho-alpha-D-ribose 1-diphosphate + AMP + H(+)</text>
        <dbReference type="Rhea" id="RHEA:15609"/>
        <dbReference type="ChEBI" id="CHEBI:15378"/>
        <dbReference type="ChEBI" id="CHEBI:30616"/>
        <dbReference type="ChEBI" id="CHEBI:58017"/>
        <dbReference type="ChEBI" id="CHEBI:78346"/>
        <dbReference type="ChEBI" id="CHEBI:456215"/>
        <dbReference type="EC" id="2.7.6.1"/>
    </reaction>
</comment>
<accession>L1I7P3</accession>
<dbReference type="SUPFAM" id="SSF53271">
    <property type="entry name" value="PRTase-like"/>
    <property type="match status" value="2"/>
</dbReference>
<dbReference type="GO" id="GO:0006164">
    <property type="term" value="P:purine nucleotide biosynthetic process"/>
    <property type="evidence" value="ECO:0007669"/>
    <property type="project" value="TreeGrafter"/>
</dbReference>
<sequence length="364" mass="38611">MSSTSGPSSGPLSTTAYKLFAGSANPELAEKVSEALGIPLGKATVGRFNDGECNIQLGENVRNTHVFLVQSTCPPVNDAMMELFLMVRCFRRASARTVTAIVPYYGYARQDRKTTARVPISASDVAMLLEAAGVDRMLSVDLHCGQIQGFFHHAPVDNLHAFVEHVPFMVKEIIPSYGENPIAIVSPDAGGAHVDERSQHLAGDHHQASRQGGRGRVVPPSPSSADDLEQVEGMNIVGEIKGKHCIIVDDMIDTAGTLCKSADSLREMGALSVSACCTHALFSGPALDRIGKSSLKHVIVADTIPISKDVEEGSPAAFALKEKIKVVSCARLLAQAILSINCGTSVSGSWLFLSSLFAVSKTLG</sequence>
<dbReference type="AlphaFoldDB" id="L1I7P3"/>
<dbReference type="NCBIfam" id="TIGR01251">
    <property type="entry name" value="ribP_PPkin"/>
    <property type="match status" value="1"/>
</dbReference>
<dbReference type="GO" id="GO:0006015">
    <property type="term" value="P:5-phosphoribose 1-diphosphate biosynthetic process"/>
    <property type="evidence" value="ECO:0007669"/>
    <property type="project" value="TreeGrafter"/>
</dbReference>
<feature type="domain" description="Ribose-phosphate pyrophosphokinase N-terminal" evidence="14">
    <location>
        <begin position="18"/>
        <end position="133"/>
    </location>
</feature>
<evidence type="ECO:0000256" key="13">
    <source>
        <dbReference type="SAM" id="MobiDB-lite"/>
    </source>
</evidence>
<dbReference type="HOGENOM" id="CLU_033546_2_1_1"/>
<dbReference type="GO" id="GO:0016301">
    <property type="term" value="F:kinase activity"/>
    <property type="evidence" value="ECO:0007669"/>
    <property type="project" value="UniProtKB-KW"/>
</dbReference>
<comment type="similarity">
    <text evidence="3">Belongs to the ribose-phosphate pyrophosphokinase family.</text>
</comment>
<dbReference type="PANTHER" id="PTHR10210:SF32">
    <property type="entry name" value="RIBOSE-PHOSPHATE PYROPHOSPHOKINASE 2"/>
    <property type="match status" value="1"/>
</dbReference>
<dbReference type="Pfam" id="PF13793">
    <property type="entry name" value="Pribosyltran_N"/>
    <property type="match status" value="1"/>
</dbReference>
<evidence type="ECO:0000259" key="14">
    <source>
        <dbReference type="Pfam" id="PF13793"/>
    </source>
</evidence>
<dbReference type="PANTHER" id="PTHR10210">
    <property type="entry name" value="RIBOSE-PHOSPHATE DIPHOSPHOKINASE FAMILY MEMBER"/>
    <property type="match status" value="1"/>
</dbReference>
<dbReference type="RefSeq" id="XP_005819233.1">
    <property type="nucleotide sequence ID" value="XM_005819176.1"/>
</dbReference>
<comment type="pathway">
    <text evidence="2">Metabolic intermediate biosynthesis; 5-phospho-alpha-D-ribose 1-diphosphate biosynthesis; 5-phospho-alpha-D-ribose 1-diphosphate from D-ribose 5-phosphate (route I): step 1/1.</text>
</comment>
<dbReference type="GeneID" id="17288981"/>
<dbReference type="Proteomes" id="UP000011087">
    <property type="component" value="Unassembled WGS sequence"/>
</dbReference>
<organism evidence="15">
    <name type="scientific">Guillardia theta (strain CCMP2712)</name>
    <name type="common">Cryptophyte</name>
    <dbReference type="NCBI Taxonomy" id="905079"/>
    <lineage>
        <taxon>Eukaryota</taxon>
        <taxon>Cryptophyceae</taxon>
        <taxon>Pyrenomonadales</taxon>
        <taxon>Geminigeraceae</taxon>
        <taxon>Guillardia</taxon>
    </lineage>
</organism>
<evidence type="ECO:0000256" key="3">
    <source>
        <dbReference type="ARBA" id="ARBA00006478"/>
    </source>
</evidence>
<dbReference type="OrthoDB" id="413572at2759"/>
<reference evidence="17" key="2">
    <citation type="submission" date="2012-11" db="EMBL/GenBank/DDBJ databases">
        <authorList>
            <person name="Kuo A."/>
            <person name="Curtis B.A."/>
            <person name="Tanifuji G."/>
            <person name="Burki F."/>
            <person name="Gruber A."/>
            <person name="Irimia M."/>
            <person name="Maruyama S."/>
            <person name="Arias M.C."/>
            <person name="Ball S.G."/>
            <person name="Gile G.H."/>
            <person name="Hirakawa Y."/>
            <person name="Hopkins J.F."/>
            <person name="Rensing S.A."/>
            <person name="Schmutz J."/>
            <person name="Symeonidi A."/>
            <person name="Elias M."/>
            <person name="Eveleigh R.J."/>
            <person name="Herman E.K."/>
            <person name="Klute M.J."/>
            <person name="Nakayama T."/>
            <person name="Obornik M."/>
            <person name="Reyes-Prieto A."/>
            <person name="Armbrust E.V."/>
            <person name="Aves S.J."/>
            <person name="Beiko R.G."/>
            <person name="Coutinho P."/>
            <person name="Dacks J.B."/>
            <person name="Durnford D.G."/>
            <person name="Fast N.M."/>
            <person name="Green B.R."/>
            <person name="Grisdale C."/>
            <person name="Hempe F."/>
            <person name="Henrissat B."/>
            <person name="Hoppner M.P."/>
            <person name="Ishida K.-I."/>
            <person name="Kim E."/>
            <person name="Koreny L."/>
            <person name="Kroth P.G."/>
            <person name="Liu Y."/>
            <person name="Malik S.-B."/>
            <person name="Maier U.G."/>
            <person name="McRose D."/>
            <person name="Mock T."/>
            <person name="Neilson J.A."/>
            <person name="Onodera N.T."/>
            <person name="Poole A.M."/>
            <person name="Pritham E.J."/>
            <person name="Richards T.A."/>
            <person name="Rocap G."/>
            <person name="Roy S.W."/>
            <person name="Sarai C."/>
            <person name="Schaack S."/>
            <person name="Shirato S."/>
            <person name="Slamovits C.H."/>
            <person name="Spencer D.F."/>
            <person name="Suzuki S."/>
            <person name="Worden A.Z."/>
            <person name="Zauner S."/>
            <person name="Barry K."/>
            <person name="Bell C."/>
            <person name="Bharti A.K."/>
            <person name="Crow J.A."/>
            <person name="Grimwood J."/>
            <person name="Kramer R."/>
            <person name="Lindquist E."/>
            <person name="Lucas S."/>
            <person name="Salamov A."/>
            <person name="McFadden G.I."/>
            <person name="Lane C.E."/>
            <person name="Keeling P.J."/>
            <person name="Gray M.W."/>
            <person name="Grigoriev I.V."/>
            <person name="Archibald J.M."/>
        </authorList>
    </citation>
    <scope>NUCLEOTIDE SEQUENCE</scope>
    <source>
        <strain evidence="17">CCMP2712</strain>
    </source>
</reference>
<evidence type="ECO:0000256" key="10">
    <source>
        <dbReference type="ARBA" id="ARBA00022840"/>
    </source>
</evidence>
<evidence type="ECO:0000256" key="2">
    <source>
        <dbReference type="ARBA" id="ARBA00004996"/>
    </source>
</evidence>
<dbReference type="SMART" id="SM01400">
    <property type="entry name" value="Pribosyltran_N"/>
    <property type="match status" value="1"/>
</dbReference>
<keyword evidence="10" id="KW-0067">ATP-binding</keyword>
<evidence type="ECO:0000256" key="12">
    <source>
        <dbReference type="ARBA" id="ARBA00049535"/>
    </source>
</evidence>
<dbReference type="GO" id="GO:0000287">
    <property type="term" value="F:magnesium ion binding"/>
    <property type="evidence" value="ECO:0007669"/>
    <property type="project" value="InterPro"/>
</dbReference>
<dbReference type="STRING" id="905079.L1I7P3"/>
<dbReference type="EC" id="2.7.6.1" evidence="4"/>
<proteinExistence type="inferred from homology"/>
<keyword evidence="8" id="KW-0547">Nucleotide-binding</keyword>
<keyword evidence="11" id="KW-0460">Magnesium</keyword>
<dbReference type="GO" id="GO:0004749">
    <property type="term" value="F:ribose phosphate diphosphokinase activity"/>
    <property type="evidence" value="ECO:0007669"/>
    <property type="project" value="UniProtKB-EC"/>
</dbReference>
<evidence type="ECO:0000256" key="9">
    <source>
        <dbReference type="ARBA" id="ARBA00022777"/>
    </source>
</evidence>
<dbReference type="PaxDb" id="55529-EKX32253"/>
<evidence type="ECO:0000313" key="15">
    <source>
        <dbReference type="EMBL" id="EKX32253.1"/>
    </source>
</evidence>